<feature type="region of interest" description="Disordered" evidence="1">
    <location>
        <begin position="203"/>
        <end position="228"/>
    </location>
</feature>
<evidence type="ECO:0000313" key="3">
    <source>
        <dbReference type="EMBL" id="MQT02772.1"/>
    </source>
</evidence>
<keyword evidence="4" id="KW-1185">Reference proteome</keyword>
<comment type="caution">
    <text evidence="3">The sequence shown here is derived from an EMBL/GenBank/DDBJ whole genome shotgun (WGS) entry which is preliminary data.</text>
</comment>
<evidence type="ECO:0000313" key="4">
    <source>
        <dbReference type="Proteomes" id="UP000419138"/>
    </source>
</evidence>
<feature type="signal peptide" evidence="2">
    <location>
        <begin position="1"/>
        <end position="30"/>
    </location>
</feature>
<reference evidence="3 4" key="1">
    <citation type="submission" date="2019-05" db="EMBL/GenBank/DDBJ databases">
        <title>Comparative genomics and metabolomics analyses of clavulanic acid producing Streptomyces species provides insight into specialized metabolism and evolution of beta-lactam biosynthetic gene clusters.</title>
        <authorList>
            <person name="Moore M.A."/>
            <person name="Cruz-Morales P."/>
            <person name="Barona Gomez F."/>
            <person name="Kapil T."/>
        </authorList>
    </citation>
    <scope>NUCLEOTIDE SEQUENCE [LARGE SCALE GENOMIC DNA]</scope>
    <source>
        <strain evidence="3 4">NRRL 5741</strain>
    </source>
</reference>
<organism evidence="3 4">
    <name type="scientific">Streptomyces jumonjinensis</name>
    <dbReference type="NCBI Taxonomy" id="1945"/>
    <lineage>
        <taxon>Bacteria</taxon>
        <taxon>Bacillati</taxon>
        <taxon>Actinomycetota</taxon>
        <taxon>Actinomycetes</taxon>
        <taxon>Kitasatosporales</taxon>
        <taxon>Streptomycetaceae</taxon>
        <taxon>Streptomyces</taxon>
    </lineage>
</organism>
<dbReference type="Proteomes" id="UP000419138">
    <property type="component" value="Unassembled WGS sequence"/>
</dbReference>
<feature type="compositionally biased region" description="Polar residues" evidence="1">
    <location>
        <begin position="64"/>
        <end position="76"/>
    </location>
</feature>
<feature type="chain" id="PRO_5024799304" evidence="2">
    <location>
        <begin position="31"/>
        <end position="656"/>
    </location>
</feature>
<dbReference type="EMBL" id="VCLA01000157">
    <property type="protein sequence ID" value="MQT02772.1"/>
    <property type="molecule type" value="Genomic_DNA"/>
</dbReference>
<feature type="region of interest" description="Disordered" evidence="1">
    <location>
        <begin position="36"/>
        <end position="76"/>
    </location>
</feature>
<feature type="compositionally biased region" description="Low complexity" evidence="1">
    <location>
        <begin position="46"/>
        <end position="60"/>
    </location>
</feature>
<evidence type="ECO:0000256" key="1">
    <source>
        <dbReference type="SAM" id="MobiDB-lite"/>
    </source>
</evidence>
<keyword evidence="2" id="KW-0732">Signal</keyword>
<protein>
    <submittedName>
        <fullName evidence="3">Uncharacterized protein</fullName>
    </submittedName>
</protein>
<sequence length="656" mass="69203">MIRRHSILALRCLAAGAAIALLAGAGTAGAADFTPNASTKAAPSTRPAAGPESAAAGARPVSGKNPSAGPQFSKSGSTWQVIAPETVLRNTVTDADGDRSNLSFEAWTTDASGKPKTQVKLTDANPHGVLVSPFVASGQTAQVTVDYGKLKPGVLYTFRTSAFDGSLYETSWSPWANFKINPYATFPAPQASSTIDPMAQSVREVTRSDPGPVTAARKAKPKRTCSPADAQGRTLCIEVSPPSKQAKRTPPSSAPAVELVDWCVTKPHGKDYITRSEACLKSVGQATLIFLDTDPTSPALGTATFDIEQSIKTYPNKGSSGSNFAEFDQQLILTPRHIDAALQGVTLKWNVGMACSSCVTSQTKWVDSLNKPSDAHWAYANDGRPYESSWGTVQTTWSGTGKETIDLGWSITATVDASSAATATADFGTSGKAPVRELAPRCDDILKGAAPGCALPFYRPVYTIDTNLYPAAGAYYWLMQEKMPGHPGSLKWDSFLRYLGPDTTVKHPVTGAPWTSNDSRGKVCPSSWTAHPSDADLGALSCDEYAMASTHESGGFPGGPNQVASGNECAQLYADRLGDGSSNFGLLADVRAAKGGPSWKEKCGRAAVPAKQNSEAFKNLNPATLRLLDSDGFFVSNPGFEHCANANTTCAWRKVG</sequence>
<proteinExistence type="predicted"/>
<dbReference type="RefSeq" id="WP_153524353.1">
    <property type="nucleotide sequence ID" value="NZ_JBEPDZ010000063.1"/>
</dbReference>
<name>A0A646KKG3_STRJU</name>
<accession>A0A646KKG3</accession>
<dbReference type="AlphaFoldDB" id="A0A646KKG3"/>
<evidence type="ECO:0000256" key="2">
    <source>
        <dbReference type="SAM" id="SignalP"/>
    </source>
</evidence>
<dbReference type="OrthoDB" id="5994822at2"/>
<gene>
    <name evidence="3" type="ORF">FF041_22025</name>
</gene>